<gene>
    <name evidence="2" type="ORF">PAPYR_4779</name>
</gene>
<keyword evidence="1" id="KW-1133">Transmembrane helix</keyword>
<dbReference type="Proteomes" id="UP001141327">
    <property type="component" value="Unassembled WGS sequence"/>
</dbReference>
<keyword evidence="1" id="KW-0472">Membrane</keyword>
<name>A0ABQ8UP14_9EUKA</name>
<sequence length="387" mass="41729">MYTPNPSAVCRWVPLLIATGFGVRKWHRRLSAALRILRAPPHDLLTSCDLASVSSSRGDDCLLIGLVKSNSCFRGVEDGTPCQDATQFQGKAIAVLLSLALIYVIATFLRQEETFDFPLSLGRFPPSHEPHANSTPLILQASVAQLRTSNFLALSEMRGGAWSRVLFSELSSDLSTRTTQFMEVSLPTGKGPTQCPGSSAPPVNPFAGRLLVHNDALLVYYRASTLRKAGRCAGHTSYFVQDVFADVSPVEVTPILPDPHPGHWAFFTDPESWGLGAITSLEPHVVLDVNLNAGRATEVARTSALPLFMGIDWKGELTLGVSTMGGCWCVCSCGDITACYPHRMTLLLWSPFAATSPARSATPSNPFLPCSLASSCRAAPRTGQPGW</sequence>
<accession>A0ABQ8UP14</accession>
<protein>
    <submittedName>
        <fullName evidence="2">Uncharacterized protein</fullName>
    </submittedName>
</protein>
<keyword evidence="3" id="KW-1185">Reference proteome</keyword>
<reference evidence="2" key="1">
    <citation type="journal article" date="2022" name="bioRxiv">
        <title>Genomics of Preaxostyla Flagellates Illuminates Evolutionary Transitions and the Path Towards Mitochondrial Loss.</title>
        <authorList>
            <person name="Novak L.V.F."/>
            <person name="Treitli S.C."/>
            <person name="Pyrih J."/>
            <person name="Halakuc P."/>
            <person name="Pipaliya S.V."/>
            <person name="Vacek V."/>
            <person name="Brzon O."/>
            <person name="Soukal P."/>
            <person name="Eme L."/>
            <person name="Dacks J.B."/>
            <person name="Karnkowska A."/>
            <person name="Elias M."/>
            <person name="Hampl V."/>
        </authorList>
    </citation>
    <scope>NUCLEOTIDE SEQUENCE</scope>
    <source>
        <strain evidence="2">RCP-MX</strain>
    </source>
</reference>
<comment type="caution">
    <text evidence="2">The sequence shown here is derived from an EMBL/GenBank/DDBJ whole genome shotgun (WGS) entry which is preliminary data.</text>
</comment>
<evidence type="ECO:0000256" key="1">
    <source>
        <dbReference type="SAM" id="Phobius"/>
    </source>
</evidence>
<proteinExistence type="predicted"/>
<evidence type="ECO:0000313" key="3">
    <source>
        <dbReference type="Proteomes" id="UP001141327"/>
    </source>
</evidence>
<evidence type="ECO:0000313" key="2">
    <source>
        <dbReference type="EMBL" id="KAJ4459245.1"/>
    </source>
</evidence>
<dbReference type="EMBL" id="JAPMOS010000021">
    <property type="protein sequence ID" value="KAJ4459245.1"/>
    <property type="molecule type" value="Genomic_DNA"/>
</dbReference>
<keyword evidence="1" id="KW-0812">Transmembrane</keyword>
<feature type="transmembrane region" description="Helical" evidence="1">
    <location>
        <begin position="92"/>
        <end position="109"/>
    </location>
</feature>
<organism evidence="2 3">
    <name type="scientific">Paratrimastix pyriformis</name>
    <dbReference type="NCBI Taxonomy" id="342808"/>
    <lineage>
        <taxon>Eukaryota</taxon>
        <taxon>Metamonada</taxon>
        <taxon>Preaxostyla</taxon>
        <taxon>Paratrimastigidae</taxon>
        <taxon>Paratrimastix</taxon>
    </lineage>
</organism>